<comment type="similarity">
    <text evidence="2 6">Belongs to the GMC oxidoreductase family.</text>
</comment>
<evidence type="ECO:0000256" key="6">
    <source>
        <dbReference type="RuleBase" id="RU003968"/>
    </source>
</evidence>
<dbReference type="InterPro" id="IPR007867">
    <property type="entry name" value="GMC_OxRtase_C"/>
</dbReference>
<evidence type="ECO:0000256" key="2">
    <source>
        <dbReference type="ARBA" id="ARBA00010790"/>
    </source>
</evidence>
<dbReference type="Pfam" id="PF05199">
    <property type="entry name" value="GMC_oxred_C"/>
    <property type="match status" value="1"/>
</dbReference>
<keyword evidence="3 6" id="KW-0285">Flavoprotein</keyword>
<organism evidence="9">
    <name type="scientific">Planktothricoides raciborskii GIHE-MW2</name>
    <dbReference type="NCBI Taxonomy" id="2792601"/>
    <lineage>
        <taxon>Bacteria</taxon>
        <taxon>Bacillati</taxon>
        <taxon>Cyanobacteriota</taxon>
        <taxon>Cyanophyceae</taxon>
        <taxon>Oscillatoriophycideae</taxon>
        <taxon>Oscillatoriales</taxon>
        <taxon>Oscillatoriaceae</taxon>
        <taxon>Planktothricoides</taxon>
    </lineage>
</organism>
<dbReference type="AlphaFoldDB" id="A0AAU8J8X2"/>
<evidence type="ECO:0000256" key="5">
    <source>
        <dbReference type="PIRSR" id="PIRSR000137-2"/>
    </source>
</evidence>
<protein>
    <submittedName>
        <fullName evidence="9">Choline dehydrogenase</fullName>
        <ecNumber evidence="9">1.1.99.1</ecNumber>
    </submittedName>
</protein>
<name>A0AAU8J8X2_9CYAN</name>
<dbReference type="PANTHER" id="PTHR11552:SF147">
    <property type="entry name" value="CHOLINE DEHYDROGENASE, MITOCHONDRIAL"/>
    <property type="match status" value="1"/>
</dbReference>
<dbReference type="NCBIfam" id="NF002550">
    <property type="entry name" value="PRK02106.1"/>
    <property type="match status" value="1"/>
</dbReference>
<dbReference type="PROSITE" id="PS00623">
    <property type="entry name" value="GMC_OXRED_1"/>
    <property type="match status" value="1"/>
</dbReference>
<dbReference type="PANTHER" id="PTHR11552">
    <property type="entry name" value="GLUCOSE-METHANOL-CHOLINE GMC OXIDOREDUCTASE"/>
    <property type="match status" value="1"/>
</dbReference>
<dbReference type="GO" id="GO:0008812">
    <property type="term" value="F:choline dehydrogenase activity"/>
    <property type="evidence" value="ECO:0007669"/>
    <property type="project" value="UniProtKB-EC"/>
</dbReference>
<dbReference type="Gene3D" id="3.30.560.10">
    <property type="entry name" value="Glucose Oxidase, domain 3"/>
    <property type="match status" value="1"/>
</dbReference>
<proteinExistence type="inferred from homology"/>
<dbReference type="InterPro" id="IPR036188">
    <property type="entry name" value="FAD/NAD-bd_sf"/>
</dbReference>
<feature type="domain" description="Glucose-methanol-choline oxidoreductase N-terminal" evidence="7">
    <location>
        <begin position="79"/>
        <end position="102"/>
    </location>
</feature>
<dbReference type="PROSITE" id="PS00624">
    <property type="entry name" value="GMC_OXRED_2"/>
    <property type="match status" value="1"/>
</dbReference>
<evidence type="ECO:0000256" key="4">
    <source>
        <dbReference type="ARBA" id="ARBA00022827"/>
    </source>
</evidence>
<dbReference type="PIRSF" id="PIRSF000137">
    <property type="entry name" value="Alcohol_oxidase"/>
    <property type="match status" value="1"/>
</dbReference>
<keyword evidence="4 5" id="KW-0274">FAD</keyword>
<dbReference type="RefSeq" id="WP_354634650.1">
    <property type="nucleotide sequence ID" value="NZ_CP159837.1"/>
</dbReference>
<dbReference type="EC" id="1.1.99.1" evidence="9"/>
<feature type="binding site" evidence="5">
    <location>
        <position position="220"/>
    </location>
    <ligand>
        <name>FAD</name>
        <dbReference type="ChEBI" id="CHEBI:57692"/>
    </ligand>
</feature>
<dbReference type="InterPro" id="IPR000172">
    <property type="entry name" value="GMC_OxRdtase_N"/>
</dbReference>
<evidence type="ECO:0000256" key="3">
    <source>
        <dbReference type="ARBA" id="ARBA00022630"/>
    </source>
</evidence>
<evidence type="ECO:0000259" key="7">
    <source>
        <dbReference type="PROSITE" id="PS00623"/>
    </source>
</evidence>
<evidence type="ECO:0000256" key="1">
    <source>
        <dbReference type="ARBA" id="ARBA00001974"/>
    </source>
</evidence>
<dbReference type="InterPro" id="IPR012132">
    <property type="entry name" value="GMC_OxRdtase"/>
</dbReference>
<dbReference type="Pfam" id="PF00732">
    <property type="entry name" value="GMC_oxred_N"/>
    <property type="match status" value="1"/>
</dbReference>
<evidence type="ECO:0000259" key="8">
    <source>
        <dbReference type="PROSITE" id="PS00624"/>
    </source>
</evidence>
<comment type="cofactor">
    <cofactor evidence="1 5">
        <name>FAD</name>
        <dbReference type="ChEBI" id="CHEBI:57692"/>
    </cofactor>
</comment>
<reference evidence="9" key="1">
    <citation type="submission" date="2024-07" db="EMBL/GenBank/DDBJ databases">
        <authorList>
            <person name="Kim Y.J."/>
            <person name="Jeong J.Y."/>
        </authorList>
    </citation>
    <scope>NUCLEOTIDE SEQUENCE</scope>
    <source>
        <strain evidence="9">GIHE-MW2</strain>
    </source>
</reference>
<sequence length="535" mass="59315">MIYDYIIVGAGSAGCVLANRLSANPKNQVLLLEAGMSDRLSAIQIPAAFAKLFKTPLDWAYETEPQAQLNHRPLFWPRGKVLGGSSSINAMLYIRGHRYDYDRWQKLGNPGWGYSDLLPYFKKAENQENGASEYHGIGGHLNVANLRTINRLSHVFIQAGKESGWPIIEDFNVAEPEGFGFYQVTQKNGQRHSAASAYLKPYLKPYLSRTNLTICLEATVTRLLFEHRRIVGLEYLANGQEKRQVKSGKEVILSGGAINSPQLLMLSGIGPGNHLQNLGIPVVLDLPGVGQNLQDHLITGVFYECRKPVTLKGANNLVNLLKYLWFKTGSLTSSVAEAGGFVKSQVDLAIPDLQFHFAPAFFCNHGFTKWENHALTLGVTQLRPHSRGYIQLRSPNPLQPPLIEPNYLSVEADWQVMIRGLQLADKIFQASAFEPWRGSAIFPSKVPLPKLESTQEYHQQIRDYIRETTQTVYHPVGTCKMGNDTMAVVNSRLQVRGIEGLRVVDASIMPTIIGGNTNAPTIAIAEKAADLILNS</sequence>
<dbReference type="Gene3D" id="3.50.50.60">
    <property type="entry name" value="FAD/NAD(P)-binding domain"/>
    <property type="match status" value="1"/>
</dbReference>
<gene>
    <name evidence="9" type="ORF">ABWT76_003243</name>
</gene>
<evidence type="ECO:0000313" key="9">
    <source>
        <dbReference type="EMBL" id="XCM34631.1"/>
    </source>
</evidence>
<dbReference type="EMBL" id="CP159837">
    <property type="protein sequence ID" value="XCM34631.1"/>
    <property type="molecule type" value="Genomic_DNA"/>
</dbReference>
<dbReference type="SUPFAM" id="SSF54373">
    <property type="entry name" value="FAD-linked reductases, C-terminal domain"/>
    <property type="match status" value="1"/>
</dbReference>
<keyword evidence="9" id="KW-0560">Oxidoreductase</keyword>
<dbReference type="GO" id="GO:0050660">
    <property type="term" value="F:flavin adenine dinucleotide binding"/>
    <property type="evidence" value="ECO:0007669"/>
    <property type="project" value="InterPro"/>
</dbReference>
<dbReference type="SUPFAM" id="SSF51905">
    <property type="entry name" value="FAD/NAD(P)-binding domain"/>
    <property type="match status" value="1"/>
</dbReference>
<feature type="binding site" evidence="5">
    <location>
        <position position="81"/>
    </location>
    <ligand>
        <name>FAD</name>
        <dbReference type="ChEBI" id="CHEBI:57692"/>
    </ligand>
</feature>
<accession>A0AAU8J8X2</accession>
<feature type="domain" description="Glucose-methanol-choline oxidoreductase N-terminal" evidence="8">
    <location>
        <begin position="256"/>
        <end position="270"/>
    </location>
</feature>